<dbReference type="Proteomes" id="UP000789342">
    <property type="component" value="Unassembled WGS sequence"/>
</dbReference>
<accession>A0A9N9EKB3</accession>
<feature type="compositionally biased region" description="Basic and acidic residues" evidence="1">
    <location>
        <begin position="118"/>
        <end position="137"/>
    </location>
</feature>
<evidence type="ECO:0000313" key="2">
    <source>
        <dbReference type="EMBL" id="CAG8678354.1"/>
    </source>
</evidence>
<organism evidence="2 3">
    <name type="scientific">Acaulospora morrowiae</name>
    <dbReference type="NCBI Taxonomy" id="94023"/>
    <lineage>
        <taxon>Eukaryota</taxon>
        <taxon>Fungi</taxon>
        <taxon>Fungi incertae sedis</taxon>
        <taxon>Mucoromycota</taxon>
        <taxon>Glomeromycotina</taxon>
        <taxon>Glomeromycetes</taxon>
        <taxon>Diversisporales</taxon>
        <taxon>Acaulosporaceae</taxon>
        <taxon>Acaulospora</taxon>
    </lineage>
</organism>
<feature type="region of interest" description="Disordered" evidence="1">
    <location>
        <begin position="118"/>
        <end position="210"/>
    </location>
</feature>
<feature type="compositionally biased region" description="Basic and acidic residues" evidence="1">
    <location>
        <begin position="170"/>
        <end position="190"/>
    </location>
</feature>
<comment type="caution">
    <text evidence="2">The sequence shown here is derived from an EMBL/GenBank/DDBJ whole genome shotgun (WGS) entry which is preliminary data.</text>
</comment>
<proteinExistence type="predicted"/>
<name>A0A9N9EKB3_9GLOM</name>
<keyword evidence="3" id="KW-1185">Reference proteome</keyword>
<reference evidence="2" key="1">
    <citation type="submission" date="2021-06" db="EMBL/GenBank/DDBJ databases">
        <authorList>
            <person name="Kallberg Y."/>
            <person name="Tangrot J."/>
            <person name="Rosling A."/>
        </authorList>
    </citation>
    <scope>NUCLEOTIDE SEQUENCE</scope>
    <source>
        <strain evidence="2">CL551</strain>
    </source>
</reference>
<dbReference type="OrthoDB" id="2430875at2759"/>
<sequence>MHLLPECIVALKYPAFWESTDVPSLKKFLDFRLSAGDLEESKVEYTRYNNELTTISRFYAEASAFGQQKPEYTNYPQTVVFVVGTTVMSVVGTTVMSVVATEQIQQYSKSTTASIAKRFLDNDNEKTEKRTRTHKPDEDDSESDEDRGYLDDSAKSPMTTHEETDDEIENQNHARSRSDLLGRNDVKDGTRTPPHQIIGNPFESAISQSSKIPNRESICRASAESLASLDWEFIPLFEKYKEQEKHNVYSCTNDDVMGIRGDSGFAKFLTIDQYTKLLSVRPKRNAVLPESWCRIIEEYYMESLTEGGPKKTITDWVRITNALIVDKVGDTEEVKRLKKYLYRVMLPLIESFFKPVPDISAPDSTEHHYWSEFGHHFFSKALQEFAGLDWRAMEVPVFASKYRKNHGLDHAIHKVVDGKFADLLARSWETGEEIFIGEQAGPPTKPDLTKLSTSSFKLYRELRDCLNVRILYAMEIGDVNYNNRAVFGILGYLFEIKMLIMWKDGVYVYEEFGSFTVASHSSKIHMMKAGILKLLEFIMVIKVESESTVKVEHDNDKVQILKRKFSDIIQTKSSPSKVTKQSMLLSRPITSEKQSIAIQFTGILLPAYHVKNMVVLTSSKYGACRTHAGKYRSQDHYYREKLEKMAQGGNQRFDHPGTEVKTEKNIPAGNFKANERVLDYPSQLS</sequence>
<dbReference type="AlphaFoldDB" id="A0A9N9EKB3"/>
<dbReference type="EMBL" id="CAJVPV010013493">
    <property type="protein sequence ID" value="CAG8678354.1"/>
    <property type="molecule type" value="Genomic_DNA"/>
</dbReference>
<protein>
    <submittedName>
        <fullName evidence="2">1945_t:CDS:1</fullName>
    </submittedName>
</protein>
<evidence type="ECO:0000256" key="1">
    <source>
        <dbReference type="SAM" id="MobiDB-lite"/>
    </source>
</evidence>
<evidence type="ECO:0000313" key="3">
    <source>
        <dbReference type="Proteomes" id="UP000789342"/>
    </source>
</evidence>
<gene>
    <name evidence="2" type="ORF">AMORRO_LOCUS11135</name>
</gene>